<accession>A0A7G3ZHM8</accession>
<dbReference type="Proteomes" id="UP000515788">
    <property type="component" value="Chromosome 4"/>
</dbReference>
<proteinExistence type="predicted"/>
<dbReference type="InterPro" id="IPR036322">
    <property type="entry name" value="WD40_repeat_dom_sf"/>
</dbReference>
<evidence type="ECO:0000313" key="4">
    <source>
        <dbReference type="Proteomes" id="UP000515788"/>
    </source>
</evidence>
<name>A0A7G3ZHM8_9SACH</name>
<dbReference type="RefSeq" id="XP_037139688.1">
    <property type="nucleotide sequence ID" value="XM_037283792.1"/>
</dbReference>
<dbReference type="InterPro" id="IPR018843">
    <property type="entry name" value="Utp8_b-prop"/>
</dbReference>
<feature type="domain" description="Utp8 C-terminal" evidence="2">
    <location>
        <begin position="379"/>
        <end position="624"/>
    </location>
</feature>
<dbReference type="OrthoDB" id="4055624at2759"/>
<feature type="domain" description="Utp8 beta-propeller" evidence="1">
    <location>
        <begin position="1"/>
        <end position="370"/>
    </location>
</feature>
<evidence type="ECO:0000259" key="2">
    <source>
        <dbReference type="Pfam" id="PF22542"/>
    </source>
</evidence>
<keyword evidence="4" id="KW-1185">Reference proteome</keyword>
<evidence type="ECO:0008006" key="5">
    <source>
        <dbReference type="Google" id="ProtNLM"/>
    </source>
</evidence>
<evidence type="ECO:0000313" key="3">
    <source>
        <dbReference type="EMBL" id="QLL33014.1"/>
    </source>
</evidence>
<dbReference type="KEGG" id="tgb:HG536_0D05360"/>
<evidence type="ECO:0000259" key="1">
    <source>
        <dbReference type="Pfam" id="PF10395"/>
    </source>
</evidence>
<dbReference type="EMBL" id="CP059249">
    <property type="protein sequence ID" value="QLL33014.1"/>
    <property type="molecule type" value="Genomic_DNA"/>
</dbReference>
<protein>
    <recommendedName>
        <fullName evidence="5">U3 small nucleolar RNA-associated protein 8</fullName>
    </recommendedName>
</protein>
<organism evidence="3 4">
    <name type="scientific">Torulaspora globosa</name>
    <dbReference type="NCBI Taxonomy" id="48254"/>
    <lineage>
        <taxon>Eukaryota</taxon>
        <taxon>Fungi</taxon>
        <taxon>Dikarya</taxon>
        <taxon>Ascomycota</taxon>
        <taxon>Saccharomycotina</taxon>
        <taxon>Saccharomycetes</taxon>
        <taxon>Saccharomycetales</taxon>
        <taxon>Saccharomycetaceae</taxon>
        <taxon>Torulaspora</taxon>
    </lineage>
</organism>
<dbReference type="InterPro" id="IPR053881">
    <property type="entry name" value="Utp8_C"/>
</dbReference>
<dbReference type="SUPFAM" id="SSF50978">
    <property type="entry name" value="WD40 repeat-like"/>
    <property type="match status" value="1"/>
</dbReference>
<gene>
    <name evidence="3" type="ORF">HG536_0D05360</name>
</gene>
<dbReference type="GeneID" id="59326181"/>
<dbReference type="Pfam" id="PF10395">
    <property type="entry name" value="Utp8_b_propeller"/>
    <property type="match status" value="1"/>
</dbReference>
<reference evidence="3 4" key="1">
    <citation type="submission" date="2020-06" db="EMBL/GenBank/DDBJ databases">
        <title>The yeast mating-type switching endonuclease HO is a domesticated member of an unorthodox homing genetic element family.</title>
        <authorList>
            <person name="Coughlan A.Y."/>
            <person name="Lombardi L."/>
            <person name="Braun-Galleani S."/>
            <person name="Martos A.R."/>
            <person name="Galeote V."/>
            <person name="Bigey F."/>
            <person name="Dequin S."/>
            <person name="Byrne K.P."/>
            <person name="Wolfe K.H."/>
        </authorList>
    </citation>
    <scope>NUCLEOTIDE SEQUENCE [LARGE SCALE GENOMIC DNA]</scope>
    <source>
        <strain evidence="3 4">CBS764</strain>
    </source>
</reference>
<sequence>MPSLSQSFRIAVLPRVSSLSNFDVQANNLQVAGDIEPISNKITIGISESAISQYVLNPTPKLVLSVPIPSTTMVTACDVSQTSDAQQTTDIWCYSLQAGKVHTLNVASRKGEDESLANLELGAKIKMKDQVVGIRINAKDKAIVVVLKCGLIQFYDFQLTLLHSLDMSYPDVGFIKFFQEHKKDFLFVLCSLPGNKICFKLFELNLPNYNQVPVKELSSVTLEDFSLKESKICYQSGRLYRLVNNKVLTYALPQCQLVQTAELPMVKEAAVISIQPISTNRILVTADNKVFLLDLSHNSTLFSRELSHLKTFQLLKSAVIDSHEQSASSNQRTFAIGVGTKSGKNPTSSLEIINVDVGTGTLKDSLGKGFNVSNEPSSHALKPLFSDDEGEIDEDERNLRDFNFKAIYQTLERNTNSVSSFDRIFQRELNIEKEHYTEADRFICDVEFLSKVVHLILKNFKEEYPKALTFLLTHPLFPVDCTPNLFARLREHPRLFKQAIVTCPNLPLKELLSELFSIRNRELSLDISIRILQDYTSDMIKQEMKGLSKVDIQNFIDFIISSRDDEVIRNSRQLFQLLSLVLDSIGLFALDLLLLNRLSEYIDSRVVIAERNSKLCDLIDDRQSSRGYYKSGTYATGTQGEAAPKYQVEFLELS</sequence>
<dbReference type="Pfam" id="PF22542">
    <property type="entry name" value="Utp8_C"/>
    <property type="match status" value="1"/>
</dbReference>
<dbReference type="AlphaFoldDB" id="A0A7G3ZHM8"/>